<dbReference type="InterPro" id="IPR042815">
    <property type="entry name" value="DRC10"/>
</dbReference>
<name>A0ABP1QQ26_9HEXA</name>
<comment type="similarity">
    <text evidence="3">Belongs to the DRC10 family.</text>
</comment>
<keyword evidence="13" id="KW-1185">Reference proteome</keyword>
<dbReference type="PANTHER" id="PTHR31598:SF1">
    <property type="entry name" value="DYNEIN REGULATORY COMPLEX PROTEIN 10"/>
    <property type="match status" value="1"/>
</dbReference>
<keyword evidence="5" id="KW-0963">Cytoplasm</keyword>
<feature type="coiled-coil region" evidence="10">
    <location>
        <begin position="559"/>
        <end position="630"/>
    </location>
</feature>
<comment type="function">
    <text evidence="1">Component of the nexin-dynein regulatory complex (N-DRC), a key regulator of ciliary/flagellar motility which maintains the alignment and integrity of the distal axoneme and regulates microtubule sliding in motile axonemes.</text>
</comment>
<dbReference type="Proteomes" id="UP001642540">
    <property type="component" value="Unassembled WGS sequence"/>
</dbReference>
<evidence type="ECO:0000256" key="7">
    <source>
        <dbReference type="ARBA" id="ARBA00023069"/>
    </source>
</evidence>
<comment type="caution">
    <text evidence="12">The sequence shown here is derived from an EMBL/GenBank/DDBJ whole genome shotgun (WGS) entry which is preliminary data.</text>
</comment>
<evidence type="ECO:0000313" key="13">
    <source>
        <dbReference type="Proteomes" id="UP001642540"/>
    </source>
</evidence>
<evidence type="ECO:0000256" key="4">
    <source>
        <dbReference type="ARBA" id="ARBA00021752"/>
    </source>
</evidence>
<evidence type="ECO:0000256" key="2">
    <source>
        <dbReference type="ARBA" id="ARBA00004611"/>
    </source>
</evidence>
<feature type="region of interest" description="Disordered" evidence="11">
    <location>
        <begin position="643"/>
        <end position="688"/>
    </location>
</feature>
<evidence type="ECO:0000256" key="3">
    <source>
        <dbReference type="ARBA" id="ARBA00009071"/>
    </source>
</evidence>
<evidence type="ECO:0000256" key="11">
    <source>
        <dbReference type="SAM" id="MobiDB-lite"/>
    </source>
</evidence>
<evidence type="ECO:0000256" key="10">
    <source>
        <dbReference type="SAM" id="Coils"/>
    </source>
</evidence>
<evidence type="ECO:0000313" key="12">
    <source>
        <dbReference type="EMBL" id="CAL8109809.1"/>
    </source>
</evidence>
<keyword evidence="8" id="KW-0206">Cytoskeleton</keyword>
<accession>A0ABP1QQ26</accession>
<keyword evidence="9" id="KW-0966">Cell projection</keyword>
<gene>
    <name evidence="12" type="ORF">ODALV1_LOCUS13711</name>
</gene>
<sequence>MENSSYLELDNTKQDSSDGGKRFLVAMDLALGKMEKLYIISTLCHHLKENVEKHSDLTSFTSSRISKKIRAQLGTETHDLLVQLVECQKVGNTQNEMLGKHKNHDDDDHVVGGNQAKSLASKKKLVRRLQENDAKRSFLLQIMEKAKAYFGSLDIASNNEDKRDSSLSIVSLLRDALQSKYRKHVRRCFRELDVESLTSILFLMRPSSRGESATGTHSSEKLDSRPAFLSSSIEDIEESIDERLELESYYFGQSLVSETPPSSVFFVEGEEEEEDLESSEAVKKGSQGAIEKEDKVALPEGTIKHQIIMVNEFSKALATSAWVNDELTIFQDLGRHKVARMHDAKRREYVGGTKRNYVDPETAMRILQLLPKLFANIPSNLPPNFLNENVCKTDEPNSYSSVNGMKNLFKNLRNFRAVAASLLNNNVNKEGASSNEITQLEITYRLLTIEEDRLKSKVRKGMATKQERLEELEGTLEEWSQRVKLAKEESDSVVRSSVKDQVIKFTETEKGFQNEISEAKEELKKEQSSLETTTNFVKQSTKSLRARRHYLEASLDSLIRQYDSTMLKYQAKIDELSVEEIGNSREIDALQNRFKDIEEKYDEMRATKRLKELLKNMEKAESIKQNWAARKIQMAWRRYKVAKLRKRKLKGRKRGKKKTPPPQDKEKGLSPAKTVTSSSRSRSKSQTP</sequence>
<protein>
    <recommendedName>
        <fullName evidence="4">Dynein regulatory complex protein 10</fullName>
    </recommendedName>
</protein>
<keyword evidence="10" id="KW-0175">Coiled coil</keyword>
<dbReference type="EMBL" id="CAXLJM020000042">
    <property type="protein sequence ID" value="CAL8109809.1"/>
    <property type="molecule type" value="Genomic_DNA"/>
</dbReference>
<dbReference type="PANTHER" id="PTHR31598">
    <property type="entry name" value="IQ DOMAIN-CONTAINING PROTEIN D"/>
    <property type="match status" value="1"/>
</dbReference>
<evidence type="ECO:0000256" key="6">
    <source>
        <dbReference type="ARBA" id="ARBA00022846"/>
    </source>
</evidence>
<keyword evidence="7" id="KW-0969">Cilium</keyword>
<evidence type="ECO:0000256" key="5">
    <source>
        <dbReference type="ARBA" id="ARBA00022490"/>
    </source>
</evidence>
<evidence type="ECO:0000256" key="9">
    <source>
        <dbReference type="ARBA" id="ARBA00023273"/>
    </source>
</evidence>
<evidence type="ECO:0000256" key="1">
    <source>
        <dbReference type="ARBA" id="ARBA00003029"/>
    </source>
</evidence>
<feature type="coiled-coil region" evidence="10">
    <location>
        <begin position="462"/>
        <end position="533"/>
    </location>
</feature>
<keyword evidence="6" id="KW-0282">Flagellum</keyword>
<proteinExistence type="inferred from homology"/>
<evidence type="ECO:0000256" key="8">
    <source>
        <dbReference type="ARBA" id="ARBA00023212"/>
    </source>
</evidence>
<comment type="subcellular location">
    <subcellularLocation>
        <location evidence="2">Cytoplasm</location>
        <location evidence="2">Cytoskeleton</location>
        <location evidence="2">Flagellum axoneme</location>
    </subcellularLocation>
</comment>
<organism evidence="12 13">
    <name type="scientific">Orchesella dallaii</name>
    <dbReference type="NCBI Taxonomy" id="48710"/>
    <lineage>
        <taxon>Eukaryota</taxon>
        <taxon>Metazoa</taxon>
        <taxon>Ecdysozoa</taxon>
        <taxon>Arthropoda</taxon>
        <taxon>Hexapoda</taxon>
        <taxon>Collembola</taxon>
        <taxon>Entomobryomorpha</taxon>
        <taxon>Entomobryoidea</taxon>
        <taxon>Orchesellidae</taxon>
        <taxon>Orchesellinae</taxon>
        <taxon>Orchesella</taxon>
    </lineage>
</organism>
<reference evidence="12 13" key="1">
    <citation type="submission" date="2024-08" db="EMBL/GenBank/DDBJ databases">
        <authorList>
            <person name="Cucini C."/>
            <person name="Frati F."/>
        </authorList>
    </citation>
    <scope>NUCLEOTIDE SEQUENCE [LARGE SCALE GENOMIC DNA]</scope>
</reference>
<feature type="compositionally biased region" description="Basic residues" evidence="11">
    <location>
        <begin position="643"/>
        <end position="659"/>
    </location>
</feature>